<dbReference type="OrthoDB" id="9786919at2"/>
<feature type="transmembrane region" description="Helical" evidence="11">
    <location>
        <begin position="174"/>
        <end position="197"/>
    </location>
</feature>
<dbReference type="InterPro" id="IPR036097">
    <property type="entry name" value="HisK_dim/P_sf"/>
</dbReference>
<keyword evidence="6 11" id="KW-0812">Transmembrane</keyword>
<evidence type="ECO:0000256" key="6">
    <source>
        <dbReference type="ARBA" id="ARBA00022692"/>
    </source>
</evidence>
<dbReference type="GO" id="GO:0000155">
    <property type="term" value="F:phosphorelay sensor kinase activity"/>
    <property type="evidence" value="ECO:0007669"/>
    <property type="project" value="InterPro"/>
</dbReference>
<dbReference type="InterPro" id="IPR004358">
    <property type="entry name" value="Sig_transdc_His_kin-like_C"/>
</dbReference>
<keyword evidence="5" id="KW-0808">Transferase</keyword>
<dbReference type="EC" id="2.7.13.3" evidence="3"/>
<dbReference type="SMART" id="SM00304">
    <property type="entry name" value="HAMP"/>
    <property type="match status" value="1"/>
</dbReference>
<dbReference type="Gene3D" id="1.10.287.130">
    <property type="match status" value="1"/>
</dbReference>
<evidence type="ECO:0000259" key="13">
    <source>
        <dbReference type="PROSITE" id="PS50885"/>
    </source>
</evidence>
<dbReference type="SMART" id="SM00388">
    <property type="entry name" value="HisKA"/>
    <property type="match status" value="1"/>
</dbReference>
<dbReference type="CDD" id="cd00082">
    <property type="entry name" value="HisKA"/>
    <property type="match status" value="1"/>
</dbReference>
<evidence type="ECO:0000256" key="10">
    <source>
        <dbReference type="ARBA" id="ARBA00023136"/>
    </source>
</evidence>
<evidence type="ECO:0000256" key="9">
    <source>
        <dbReference type="ARBA" id="ARBA00023012"/>
    </source>
</evidence>
<dbReference type="InterPro" id="IPR003661">
    <property type="entry name" value="HisK_dim/P_dom"/>
</dbReference>
<dbReference type="Pfam" id="PF00672">
    <property type="entry name" value="HAMP"/>
    <property type="match status" value="1"/>
</dbReference>
<evidence type="ECO:0000256" key="4">
    <source>
        <dbReference type="ARBA" id="ARBA00022553"/>
    </source>
</evidence>
<evidence type="ECO:0000259" key="12">
    <source>
        <dbReference type="PROSITE" id="PS50109"/>
    </source>
</evidence>
<protein>
    <recommendedName>
        <fullName evidence="3">histidine kinase</fullName>
        <ecNumber evidence="3">2.7.13.3</ecNumber>
    </recommendedName>
</protein>
<evidence type="ECO:0000256" key="1">
    <source>
        <dbReference type="ARBA" id="ARBA00000085"/>
    </source>
</evidence>
<dbReference type="SMART" id="SM00387">
    <property type="entry name" value="HATPase_c"/>
    <property type="match status" value="1"/>
</dbReference>
<evidence type="ECO:0000313" key="14">
    <source>
        <dbReference type="EMBL" id="AZI58234.1"/>
    </source>
</evidence>
<dbReference type="Pfam" id="PF02518">
    <property type="entry name" value="HATPase_c"/>
    <property type="match status" value="1"/>
</dbReference>
<keyword evidence="15" id="KW-1185">Reference proteome</keyword>
<comment type="subcellular location">
    <subcellularLocation>
        <location evidence="2">Cell membrane</location>
    </subcellularLocation>
</comment>
<dbReference type="PROSITE" id="PS50885">
    <property type="entry name" value="HAMP"/>
    <property type="match status" value="1"/>
</dbReference>
<dbReference type="InterPro" id="IPR003660">
    <property type="entry name" value="HAMP_dom"/>
</dbReference>
<evidence type="ECO:0000256" key="11">
    <source>
        <dbReference type="SAM" id="Phobius"/>
    </source>
</evidence>
<evidence type="ECO:0000256" key="3">
    <source>
        <dbReference type="ARBA" id="ARBA00012438"/>
    </source>
</evidence>
<gene>
    <name evidence="14" type="ORF">EH165_08870</name>
</gene>
<dbReference type="Pfam" id="PF00512">
    <property type="entry name" value="HisKA"/>
    <property type="match status" value="1"/>
</dbReference>
<reference evidence="14 15" key="1">
    <citation type="submission" date="2018-11" db="EMBL/GenBank/DDBJ databases">
        <authorList>
            <person name="Da X."/>
        </authorList>
    </citation>
    <scope>NUCLEOTIDE SEQUENCE [LARGE SCALE GENOMIC DNA]</scope>
    <source>
        <strain evidence="14 15">S14-144</strain>
    </source>
</reference>
<comment type="catalytic activity">
    <reaction evidence="1">
        <text>ATP + protein L-histidine = ADP + protein N-phospho-L-histidine.</text>
        <dbReference type="EC" id="2.7.13.3"/>
    </reaction>
</comment>
<dbReference type="SUPFAM" id="SSF55874">
    <property type="entry name" value="ATPase domain of HSP90 chaperone/DNA topoisomerase II/histidine kinase"/>
    <property type="match status" value="1"/>
</dbReference>
<keyword evidence="8 11" id="KW-1133">Transmembrane helix</keyword>
<dbReference type="PROSITE" id="PS50109">
    <property type="entry name" value="HIS_KIN"/>
    <property type="match status" value="1"/>
</dbReference>
<dbReference type="InterPro" id="IPR036890">
    <property type="entry name" value="HATPase_C_sf"/>
</dbReference>
<evidence type="ECO:0000256" key="8">
    <source>
        <dbReference type="ARBA" id="ARBA00022989"/>
    </source>
</evidence>
<dbReference type="Proteomes" id="UP000268084">
    <property type="component" value="Chromosome"/>
</dbReference>
<dbReference type="InterPro" id="IPR050428">
    <property type="entry name" value="TCS_sensor_his_kinase"/>
</dbReference>
<dbReference type="Gene3D" id="3.30.565.10">
    <property type="entry name" value="Histidine kinase-like ATPase, C-terminal domain"/>
    <property type="match status" value="1"/>
</dbReference>
<dbReference type="KEGG" id="nak:EH165_08870"/>
<keyword evidence="9" id="KW-0902">Two-component regulatory system</keyword>
<evidence type="ECO:0000256" key="7">
    <source>
        <dbReference type="ARBA" id="ARBA00022777"/>
    </source>
</evidence>
<accession>A0A3G8ZUQ6</accession>
<dbReference type="RefSeq" id="WP_124799143.1">
    <property type="nucleotide sequence ID" value="NZ_CP034170.1"/>
</dbReference>
<dbReference type="PANTHER" id="PTHR45436">
    <property type="entry name" value="SENSOR HISTIDINE KINASE YKOH"/>
    <property type="match status" value="1"/>
</dbReference>
<evidence type="ECO:0000256" key="2">
    <source>
        <dbReference type="ARBA" id="ARBA00004236"/>
    </source>
</evidence>
<organism evidence="14 15">
    <name type="scientific">Nakamurella antarctica</name>
    <dbReference type="NCBI Taxonomy" id="1902245"/>
    <lineage>
        <taxon>Bacteria</taxon>
        <taxon>Bacillati</taxon>
        <taxon>Actinomycetota</taxon>
        <taxon>Actinomycetes</taxon>
        <taxon>Nakamurellales</taxon>
        <taxon>Nakamurellaceae</taxon>
        <taxon>Nakamurella</taxon>
    </lineage>
</organism>
<reference evidence="14 15" key="2">
    <citation type="submission" date="2018-12" db="EMBL/GenBank/DDBJ databases">
        <title>Nakamurella antarcticus sp. nov., isolated from Antarctica South Shetland Islands soil.</title>
        <authorList>
            <person name="Peng F."/>
        </authorList>
    </citation>
    <scope>NUCLEOTIDE SEQUENCE [LARGE SCALE GENOMIC DNA]</scope>
    <source>
        <strain evidence="14 15">S14-144</strain>
    </source>
</reference>
<keyword evidence="10 11" id="KW-0472">Membrane</keyword>
<dbReference type="EMBL" id="CP034170">
    <property type="protein sequence ID" value="AZI58234.1"/>
    <property type="molecule type" value="Genomic_DNA"/>
</dbReference>
<feature type="domain" description="HAMP" evidence="13">
    <location>
        <begin position="198"/>
        <end position="258"/>
    </location>
</feature>
<dbReference type="InterPro" id="IPR003594">
    <property type="entry name" value="HATPase_dom"/>
</dbReference>
<dbReference type="FunFam" id="1.10.287.130:FF:000001">
    <property type="entry name" value="Two-component sensor histidine kinase"/>
    <property type="match status" value="1"/>
</dbReference>
<dbReference type="SUPFAM" id="SSF47384">
    <property type="entry name" value="Homodimeric domain of signal transducing histidine kinase"/>
    <property type="match status" value="1"/>
</dbReference>
<evidence type="ECO:0000313" key="15">
    <source>
        <dbReference type="Proteomes" id="UP000268084"/>
    </source>
</evidence>
<sequence length="494" mass="52216">MTALDNDSRWARRTLRFRLTAGVLLLLFLACAVVGGVTTLSLQHFLTTRLDEQLQSAGGRYSASLEHRFPKPGKPDGDGDNKVISQDVGTLGVRLVGGVVREAVVIARDGTSAPITFGPKDAATLVALPQPGGATTITLESIGDYRVQTVAGQDGDVQVTGLPMDPVSDVIKRLLAVEIAVFAGVLLVGAVVAAYSVRLTLRPLNRIADSALDVASRPLSTQDTLQPVHLPHAPPGTEIGQVTQAFEKMMSHVAAALAARSRTESQLRQFVADASHEIRTPLAVIRSHTELALSQGEQIPITVCHSLGRIAAHTVRISELVDDLLLLARLDSGVPGVRLPIDMSRMAVESVSDATIAGADHVWRLDLPPAAVEIVGDERQLQQVFNNLLSNARLHTPAGTLVTFRIRETAGYAVVTITDTGPGISSDLLPTVFDRFSQGSTARSTATGGTGLGLAIARALVEANEGDLSVDSVPGRTEFALRFPVASNAPVSPR</sequence>
<dbReference type="AlphaFoldDB" id="A0A3G8ZUQ6"/>
<keyword evidence="7 14" id="KW-0418">Kinase</keyword>
<proteinExistence type="predicted"/>
<keyword evidence="4" id="KW-0597">Phosphoprotein</keyword>
<dbReference type="GO" id="GO:0005886">
    <property type="term" value="C:plasma membrane"/>
    <property type="evidence" value="ECO:0007669"/>
    <property type="project" value="UniProtKB-SubCell"/>
</dbReference>
<evidence type="ECO:0000256" key="5">
    <source>
        <dbReference type="ARBA" id="ARBA00022679"/>
    </source>
</evidence>
<dbReference type="InterPro" id="IPR005467">
    <property type="entry name" value="His_kinase_dom"/>
</dbReference>
<dbReference type="Gene3D" id="6.10.340.10">
    <property type="match status" value="1"/>
</dbReference>
<feature type="domain" description="Histidine kinase" evidence="12">
    <location>
        <begin position="273"/>
        <end position="487"/>
    </location>
</feature>
<name>A0A3G8ZUQ6_9ACTN</name>
<dbReference type="PANTHER" id="PTHR45436:SF5">
    <property type="entry name" value="SENSOR HISTIDINE KINASE TRCS"/>
    <property type="match status" value="1"/>
</dbReference>
<dbReference type="PRINTS" id="PR00344">
    <property type="entry name" value="BCTRLSENSOR"/>
</dbReference>